<feature type="signal peptide" evidence="2">
    <location>
        <begin position="1"/>
        <end position="22"/>
    </location>
</feature>
<keyword evidence="2" id="KW-0732">Signal</keyword>
<evidence type="ECO:0000256" key="1">
    <source>
        <dbReference type="SAM" id="MobiDB-lite"/>
    </source>
</evidence>
<dbReference type="OrthoDB" id="7411229at2"/>
<accession>A0A2A4B5D2</accession>
<comment type="caution">
    <text evidence="3">The sequence shown here is derived from an EMBL/GenBank/DDBJ whole genome shotgun (WGS) entry which is preliminary data.</text>
</comment>
<name>A0A2A4B5D2_9SPHN</name>
<sequence>MKILLSGLAVLSLAATLAPASAGQREEGKHAAAADKRVCKSSARTGSLVRRTRVCLTKREWAETEERSQSVGRSMQDQLFIPPSS</sequence>
<organism evidence="3 4">
    <name type="scientific">Sphingomonas spermidinifaciens</name>
    <dbReference type="NCBI Taxonomy" id="1141889"/>
    <lineage>
        <taxon>Bacteria</taxon>
        <taxon>Pseudomonadati</taxon>
        <taxon>Pseudomonadota</taxon>
        <taxon>Alphaproteobacteria</taxon>
        <taxon>Sphingomonadales</taxon>
        <taxon>Sphingomonadaceae</taxon>
        <taxon>Sphingomonas</taxon>
    </lineage>
</organism>
<feature type="chain" id="PRO_5013014517" description="Secreted protein" evidence="2">
    <location>
        <begin position="23"/>
        <end position="85"/>
    </location>
</feature>
<keyword evidence="4" id="KW-1185">Reference proteome</keyword>
<gene>
    <name evidence="3" type="ORF">COC42_01705</name>
</gene>
<dbReference type="AlphaFoldDB" id="A0A2A4B5D2"/>
<evidence type="ECO:0000256" key="2">
    <source>
        <dbReference type="SAM" id="SignalP"/>
    </source>
</evidence>
<protein>
    <recommendedName>
        <fullName evidence="5">Secreted protein</fullName>
    </recommendedName>
</protein>
<evidence type="ECO:0000313" key="4">
    <source>
        <dbReference type="Proteomes" id="UP000218366"/>
    </source>
</evidence>
<dbReference type="RefSeq" id="WP_096341561.1">
    <property type="nucleotide sequence ID" value="NZ_NWMW01000001.1"/>
</dbReference>
<proteinExistence type="predicted"/>
<feature type="region of interest" description="Disordered" evidence="1">
    <location>
        <begin position="65"/>
        <end position="85"/>
    </location>
</feature>
<dbReference type="Proteomes" id="UP000218366">
    <property type="component" value="Unassembled WGS sequence"/>
</dbReference>
<reference evidence="3 4" key="1">
    <citation type="submission" date="2017-09" db="EMBL/GenBank/DDBJ databases">
        <title>Sphingomonas spermidinifaciens 9NM-10, whole genome shotgun sequence.</title>
        <authorList>
            <person name="Feng G."/>
            <person name="Zhu H."/>
        </authorList>
    </citation>
    <scope>NUCLEOTIDE SEQUENCE [LARGE SCALE GENOMIC DNA]</scope>
    <source>
        <strain evidence="3 4">9NM-10</strain>
    </source>
</reference>
<evidence type="ECO:0000313" key="3">
    <source>
        <dbReference type="EMBL" id="PCD03162.1"/>
    </source>
</evidence>
<dbReference type="EMBL" id="NWMW01000001">
    <property type="protein sequence ID" value="PCD03162.1"/>
    <property type="molecule type" value="Genomic_DNA"/>
</dbReference>
<evidence type="ECO:0008006" key="5">
    <source>
        <dbReference type="Google" id="ProtNLM"/>
    </source>
</evidence>